<reference evidence="3 4" key="1">
    <citation type="submission" date="2020-04" db="EMBL/GenBank/DDBJ databases">
        <title>Genome sequencing of novel species.</title>
        <authorList>
            <person name="Heo J."/>
            <person name="Kim S.-J."/>
            <person name="Kim J.-S."/>
            <person name="Hong S.-B."/>
            <person name="Kwon S.-W."/>
        </authorList>
    </citation>
    <scope>NUCLEOTIDE SEQUENCE [LARGE SCALE GENOMIC DNA]</scope>
    <source>
        <strain evidence="3 4">CJU-R4</strain>
    </source>
</reference>
<dbReference type="SUPFAM" id="SSF89392">
    <property type="entry name" value="Prokaryotic lipoproteins and lipoprotein localization factors"/>
    <property type="match status" value="1"/>
</dbReference>
<keyword evidence="4" id="KW-1185">Reference proteome</keyword>
<dbReference type="EMBL" id="CP051677">
    <property type="protein sequence ID" value="QJD78270.1"/>
    <property type="molecule type" value="Genomic_DNA"/>
</dbReference>
<dbReference type="InterPro" id="IPR004564">
    <property type="entry name" value="OM_lipoprot_carrier_LolA-like"/>
</dbReference>
<dbReference type="RefSeq" id="WP_169550210.1">
    <property type="nucleotide sequence ID" value="NZ_CP051677.1"/>
</dbReference>
<name>A0A7L5DRJ1_9BACT</name>
<accession>A0A7L5DRJ1</accession>
<dbReference type="PANTHER" id="PTHR35869:SF1">
    <property type="entry name" value="OUTER-MEMBRANE LIPOPROTEIN CARRIER PROTEIN"/>
    <property type="match status" value="1"/>
</dbReference>
<dbReference type="Pfam" id="PF03548">
    <property type="entry name" value="LolA"/>
    <property type="match status" value="1"/>
</dbReference>
<proteinExistence type="predicted"/>
<evidence type="ECO:0000313" key="3">
    <source>
        <dbReference type="EMBL" id="QJD78270.1"/>
    </source>
</evidence>
<evidence type="ECO:0000256" key="1">
    <source>
        <dbReference type="ARBA" id="ARBA00022729"/>
    </source>
</evidence>
<dbReference type="Gene3D" id="2.50.20.10">
    <property type="entry name" value="Lipoprotein localisation LolA/LolB/LppX"/>
    <property type="match status" value="1"/>
</dbReference>
<dbReference type="CDD" id="cd16325">
    <property type="entry name" value="LolA"/>
    <property type="match status" value="1"/>
</dbReference>
<dbReference type="Proteomes" id="UP000501128">
    <property type="component" value="Chromosome"/>
</dbReference>
<organism evidence="3 4">
    <name type="scientific">Spirosoma rhododendri</name>
    <dbReference type="NCBI Taxonomy" id="2728024"/>
    <lineage>
        <taxon>Bacteria</taxon>
        <taxon>Pseudomonadati</taxon>
        <taxon>Bacteroidota</taxon>
        <taxon>Cytophagia</taxon>
        <taxon>Cytophagales</taxon>
        <taxon>Cytophagaceae</taxon>
        <taxon>Spirosoma</taxon>
    </lineage>
</organism>
<gene>
    <name evidence="3" type="ORF">HH216_07405</name>
</gene>
<feature type="chain" id="PRO_5029728917" evidence="2">
    <location>
        <begin position="22"/>
        <end position="210"/>
    </location>
</feature>
<keyword evidence="3" id="KW-0449">Lipoprotein</keyword>
<dbReference type="PANTHER" id="PTHR35869">
    <property type="entry name" value="OUTER-MEMBRANE LIPOPROTEIN CARRIER PROTEIN"/>
    <property type="match status" value="1"/>
</dbReference>
<feature type="signal peptide" evidence="2">
    <location>
        <begin position="1"/>
        <end position="21"/>
    </location>
</feature>
<dbReference type="KEGG" id="srho:HH216_07405"/>
<evidence type="ECO:0000256" key="2">
    <source>
        <dbReference type="SAM" id="SignalP"/>
    </source>
</evidence>
<sequence length="210" mass="23303">MIRSIISFFSLIILLNNPASAQKDPKAQAILDAMSQKYKALKSYQAAFTYASSGASAKGDITVSGNKFRLKLDGQDVFTDGKTMYSYSKEAKEINVQDYESGSAGELNPAQIYNVYQKGYTYRYVSEQKQGGRTLDVIELKPTTAKNTISAVRLSVNKADKLIQNWTITDKSGKRTTYTITKFTPNVPAPDALFTFDKSKYPGVEVVDLR</sequence>
<dbReference type="InterPro" id="IPR029046">
    <property type="entry name" value="LolA/LolB/LppX"/>
</dbReference>
<protein>
    <submittedName>
        <fullName evidence="3">Outer membrane lipoprotein carrier protein LolA</fullName>
    </submittedName>
</protein>
<keyword evidence="1 2" id="KW-0732">Signal</keyword>
<dbReference type="AlphaFoldDB" id="A0A7L5DRJ1"/>
<evidence type="ECO:0000313" key="4">
    <source>
        <dbReference type="Proteomes" id="UP000501128"/>
    </source>
</evidence>